<gene>
    <name evidence="1" type="ORF">KP79_PYT13307</name>
</gene>
<reference evidence="1 2" key="1">
    <citation type="journal article" date="2017" name="Nat. Ecol. Evol.">
        <title>Scallop genome provides insights into evolution of bilaterian karyotype and development.</title>
        <authorList>
            <person name="Wang S."/>
            <person name="Zhang J."/>
            <person name="Jiao W."/>
            <person name="Li J."/>
            <person name="Xun X."/>
            <person name="Sun Y."/>
            <person name="Guo X."/>
            <person name="Huan P."/>
            <person name="Dong B."/>
            <person name="Zhang L."/>
            <person name="Hu X."/>
            <person name="Sun X."/>
            <person name="Wang J."/>
            <person name="Zhao C."/>
            <person name="Wang Y."/>
            <person name="Wang D."/>
            <person name="Huang X."/>
            <person name="Wang R."/>
            <person name="Lv J."/>
            <person name="Li Y."/>
            <person name="Zhang Z."/>
            <person name="Liu B."/>
            <person name="Lu W."/>
            <person name="Hui Y."/>
            <person name="Liang J."/>
            <person name="Zhou Z."/>
            <person name="Hou R."/>
            <person name="Li X."/>
            <person name="Liu Y."/>
            <person name="Li H."/>
            <person name="Ning X."/>
            <person name="Lin Y."/>
            <person name="Zhao L."/>
            <person name="Xing Q."/>
            <person name="Dou J."/>
            <person name="Li Y."/>
            <person name="Mao J."/>
            <person name="Guo H."/>
            <person name="Dou H."/>
            <person name="Li T."/>
            <person name="Mu C."/>
            <person name="Jiang W."/>
            <person name="Fu Q."/>
            <person name="Fu X."/>
            <person name="Miao Y."/>
            <person name="Liu J."/>
            <person name="Yu Q."/>
            <person name="Li R."/>
            <person name="Liao H."/>
            <person name="Li X."/>
            <person name="Kong Y."/>
            <person name="Jiang Z."/>
            <person name="Chourrout D."/>
            <person name="Li R."/>
            <person name="Bao Z."/>
        </authorList>
    </citation>
    <scope>NUCLEOTIDE SEQUENCE [LARGE SCALE GENOMIC DNA]</scope>
    <source>
        <strain evidence="1 2">PY_sf001</strain>
    </source>
</reference>
<evidence type="ECO:0000313" key="1">
    <source>
        <dbReference type="EMBL" id="OWF39663.1"/>
    </source>
</evidence>
<dbReference type="Proteomes" id="UP000242188">
    <property type="component" value="Unassembled WGS sequence"/>
</dbReference>
<comment type="caution">
    <text evidence="1">The sequence shown here is derived from an EMBL/GenBank/DDBJ whole genome shotgun (WGS) entry which is preliminary data.</text>
</comment>
<evidence type="ECO:0000313" key="2">
    <source>
        <dbReference type="Proteomes" id="UP000242188"/>
    </source>
</evidence>
<accession>A0A210PT49</accession>
<name>A0A210PT49_MIZYE</name>
<protein>
    <submittedName>
        <fullName evidence="1">Uncharacterized protein</fullName>
    </submittedName>
</protein>
<dbReference type="AlphaFoldDB" id="A0A210PT49"/>
<dbReference type="OrthoDB" id="6502088at2759"/>
<dbReference type="EMBL" id="NEDP02005516">
    <property type="protein sequence ID" value="OWF39663.1"/>
    <property type="molecule type" value="Genomic_DNA"/>
</dbReference>
<organism evidence="1 2">
    <name type="scientific">Mizuhopecten yessoensis</name>
    <name type="common">Japanese scallop</name>
    <name type="synonym">Patinopecten yessoensis</name>
    <dbReference type="NCBI Taxonomy" id="6573"/>
    <lineage>
        <taxon>Eukaryota</taxon>
        <taxon>Metazoa</taxon>
        <taxon>Spiralia</taxon>
        <taxon>Lophotrochozoa</taxon>
        <taxon>Mollusca</taxon>
        <taxon>Bivalvia</taxon>
        <taxon>Autobranchia</taxon>
        <taxon>Pteriomorphia</taxon>
        <taxon>Pectinida</taxon>
        <taxon>Pectinoidea</taxon>
        <taxon>Pectinidae</taxon>
        <taxon>Mizuhopecten</taxon>
    </lineage>
</organism>
<sequence>MCHCPVSCEFRSYETEISYGSTQMNAMKQLVNDNDSKKLSTARLAAMEVTSRMKNATLQRKVSLGYRFIHSLADIEEVLLVNLSNKVDEISNVLTDDIINTQNLFNVKTFLYNFQIHIVQKNFIGAKDAMEDRTIQDVVLAYLDFIMDVEKSIRLLTDRNLTDPSVRLMMHRSTSLMLTAKIEMIQRAFVNYTTLKRAYDTGTPIFNYSFRNLPWEFNKPATPKYLLMHASVHNNYSRVYGKRLFAELDNLRLVLKTLLNLTNEAHATGFIDNDDLVRQRERFQTHMRRFLFARSVFNIDTVEWPLGILQTRLHSFHTMWHHYSEVVMHINERLHAMQVELRKIKTSFFLPLANIKRKMNNLIFFQNETQISISELLTSDRIKEGIYYFKTYFQRLITTGVVLTDWIQHTEKEVLEIWKKVVEDKDSTEYHSYMNQYQFTRGFSDIKREILSNFTYLEHLCHFHTIIANKELLFINTLTKLIDEAKAYKEFATIDSEFVR</sequence>
<proteinExistence type="predicted"/>
<keyword evidence="2" id="KW-1185">Reference proteome</keyword>